<dbReference type="InterPro" id="IPR008983">
    <property type="entry name" value="Tumour_necrosis_fac-like_dom"/>
</dbReference>
<keyword evidence="3" id="KW-1185">Reference proteome</keyword>
<dbReference type="Gene3D" id="1.10.150.320">
    <property type="entry name" value="Photosystem II 12 kDa extrinsic protein"/>
    <property type="match status" value="1"/>
</dbReference>
<name>A0A1G4G4Y7_9BACT</name>
<reference evidence="2 3" key="1">
    <citation type="submission" date="2016-08" db="EMBL/GenBank/DDBJ databases">
        <authorList>
            <person name="Seilhamer J.J."/>
        </authorList>
    </citation>
    <scope>NUCLEOTIDE SEQUENCE [LARGE SCALE GENOMIC DNA]</scope>
    <source>
        <strain evidence="2">ING2-E5A</strain>
    </source>
</reference>
<dbReference type="SUPFAM" id="SSF49842">
    <property type="entry name" value="TNF-like"/>
    <property type="match status" value="1"/>
</dbReference>
<dbReference type="Proteomes" id="UP000178485">
    <property type="component" value="Chromosome i"/>
</dbReference>
<keyword evidence="1" id="KW-0732">Signal</keyword>
<sequence length="682" mass="79109">MRHWLFHIILAVAFFAICSFATAQPNDWRSHLEQLAEEGLNSATIENMFQELTMLEGNPMNLNRVTLEQLERFPLVSNEQAAHIIEFLEKNRPLYTVFELRNVPYLDFNTVELILPFFFVGETEEELLTVEQMLDRGRHEVQFRLDKTLQERAGYGEFSDSILERYPNRKYRGEDFYTSVKYGFTYRDKLQAGFVAEKDPGEPFLRKEYPMGYDHYGFHLIVRDLGRLKTLAVGDYRLSFGQGLILNNDFSLSKSWGTNAIIRRTQEPKRHFSSAESGYFRGAAALFEVGRLTVTPFYSNKRFDANLSDDGTITSFKTDGYHRTPLEIEKKSNAYEQVAGININYRNGQFQIGASGLYHIYSQIYSPVVREYNYYSFRGRSHGNASVDYSYRFNRLTVAGETALSGNGAIASSHMVQYTPSGLFSLSALYRHFPISYNAMHAQAFSDGSQVRNERGFYLGSNFKPLRKVSVTGYIDLIRFPWPKSQVDKPSSGIDLYFLGTYTISRDSRLELRYKFNRKEQNATYPDEDYRTVLPYNTQKIRLRYNHALKSGWDFTTTLDGAFYRQRHFPVEKGFMLSQHAGYRGGKKIRADIYAGYFNSDTYASRLYSYEKNILSTFYMPSFYGKGTRLAISGRYSITSRLSFSAKIGHTRYFNRDTIGTGTEEISGKRRTDLFTYWQWRF</sequence>
<dbReference type="SUPFAM" id="SSF47781">
    <property type="entry name" value="RuvA domain 2-like"/>
    <property type="match status" value="1"/>
</dbReference>
<proteinExistence type="predicted"/>
<protein>
    <recommendedName>
        <fullName evidence="4">Helix-hairpin-helix domain-containing protein</fullName>
    </recommendedName>
</protein>
<evidence type="ECO:0000313" key="2">
    <source>
        <dbReference type="EMBL" id="SCM56194.1"/>
    </source>
</evidence>
<organism evidence="2 3">
    <name type="scientific">Petrimonas mucosa</name>
    <dbReference type="NCBI Taxonomy" id="1642646"/>
    <lineage>
        <taxon>Bacteria</taxon>
        <taxon>Pseudomonadati</taxon>
        <taxon>Bacteroidota</taxon>
        <taxon>Bacteroidia</taxon>
        <taxon>Bacteroidales</taxon>
        <taxon>Dysgonomonadaceae</taxon>
        <taxon>Petrimonas</taxon>
    </lineage>
</organism>
<dbReference type="STRING" id="1642646.ING2E5A_0765"/>
<dbReference type="EMBL" id="LT608328">
    <property type="protein sequence ID" value="SCM56194.1"/>
    <property type="molecule type" value="Genomic_DNA"/>
</dbReference>
<gene>
    <name evidence="2" type="ORF">ING2E5A_0765</name>
</gene>
<accession>A0A1G4G4Y7</accession>
<dbReference type="RefSeq" id="WP_071136240.1">
    <property type="nucleotide sequence ID" value="NZ_DUQN01000017.1"/>
</dbReference>
<dbReference type="AlphaFoldDB" id="A0A1G4G4Y7"/>
<dbReference type="InterPro" id="IPR010994">
    <property type="entry name" value="RuvA_2-like"/>
</dbReference>
<evidence type="ECO:0008006" key="4">
    <source>
        <dbReference type="Google" id="ProtNLM"/>
    </source>
</evidence>
<feature type="chain" id="PRO_5009603797" description="Helix-hairpin-helix domain-containing protein" evidence="1">
    <location>
        <begin position="24"/>
        <end position="682"/>
    </location>
</feature>
<feature type="signal peptide" evidence="1">
    <location>
        <begin position="1"/>
        <end position="23"/>
    </location>
</feature>
<evidence type="ECO:0000256" key="1">
    <source>
        <dbReference type="SAM" id="SignalP"/>
    </source>
</evidence>
<evidence type="ECO:0000313" key="3">
    <source>
        <dbReference type="Proteomes" id="UP000178485"/>
    </source>
</evidence>
<dbReference type="KEGG" id="pmuc:ING2E5A_0765"/>